<dbReference type="Gene3D" id="3.40.50.300">
    <property type="entry name" value="P-loop containing nucleotide triphosphate hydrolases"/>
    <property type="match status" value="1"/>
</dbReference>
<evidence type="ECO:0000313" key="8">
    <source>
        <dbReference type="Proteomes" id="UP000281725"/>
    </source>
</evidence>
<dbReference type="SUPFAM" id="SSF50331">
    <property type="entry name" value="MOP-like"/>
    <property type="match status" value="1"/>
</dbReference>
<dbReference type="PANTHER" id="PTHR42781">
    <property type="entry name" value="SPERMIDINE/PUTRESCINE IMPORT ATP-BINDING PROTEIN POTA"/>
    <property type="match status" value="1"/>
</dbReference>
<evidence type="ECO:0000313" key="6">
    <source>
        <dbReference type="EMBL" id="RKJ91417.1"/>
    </source>
</evidence>
<protein>
    <submittedName>
        <fullName evidence="5 6">ABC transporter ATP-binding protein</fullName>
    </submittedName>
</protein>
<name>A0A165SZX4_AERVE</name>
<dbReference type="InterPro" id="IPR003439">
    <property type="entry name" value="ABC_transporter-like_ATP-bd"/>
</dbReference>
<gene>
    <name evidence="6" type="ORF">D6R50_02025</name>
    <name evidence="5" type="ORF">WM43_00285</name>
</gene>
<accession>A0A165SZX4</accession>
<dbReference type="Gene3D" id="2.40.50.100">
    <property type="match status" value="1"/>
</dbReference>
<dbReference type="AlphaFoldDB" id="A0A165SZX4"/>
<dbReference type="SMART" id="SM00382">
    <property type="entry name" value="AAA"/>
    <property type="match status" value="1"/>
</dbReference>
<evidence type="ECO:0000313" key="7">
    <source>
        <dbReference type="Proteomes" id="UP000076809"/>
    </source>
</evidence>
<dbReference type="InterPro" id="IPR050093">
    <property type="entry name" value="ABC_SmlMolc_Importer"/>
</dbReference>
<dbReference type="RefSeq" id="WP_064337758.1">
    <property type="nucleotide sequence ID" value="NZ_CP014774.1"/>
</dbReference>
<reference evidence="5 7" key="1">
    <citation type="journal article" date="2016" name="J. Clin. Microbiol.">
        <title>Detection and Whole-Genome Sequencing of Carbapenemase-Producing Aeromonas hydrophila Isolates from Routine Perirectal Surveillance Culture.</title>
        <authorList>
            <person name="Hughes H.Y."/>
            <person name="Conlan S.P."/>
            <person name="Lau A.F."/>
            <person name="Dekker J.P."/>
            <person name="Michelin A.V."/>
            <person name="Youn J.H."/>
            <person name="Henderson D.K."/>
            <person name="Frank K.M."/>
            <person name="Segre J.A."/>
            <person name="Palmore T.N."/>
        </authorList>
    </citation>
    <scope>NUCLEOTIDE SEQUENCE [LARGE SCALE GENOMIC DNA]</scope>
    <source>
        <strain evidence="5 7">AVNIH1</strain>
    </source>
</reference>
<keyword evidence="3 6" id="KW-0067">ATP-binding</keyword>
<dbReference type="Pfam" id="PF08402">
    <property type="entry name" value="TOBE_2"/>
    <property type="match status" value="1"/>
</dbReference>
<dbReference type="Proteomes" id="UP000076809">
    <property type="component" value="Chromosome"/>
</dbReference>
<organism evidence="6 8">
    <name type="scientific">Aeromonas veronii</name>
    <dbReference type="NCBI Taxonomy" id="654"/>
    <lineage>
        <taxon>Bacteria</taxon>
        <taxon>Pseudomonadati</taxon>
        <taxon>Pseudomonadota</taxon>
        <taxon>Gammaproteobacteria</taxon>
        <taxon>Aeromonadales</taxon>
        <taxon>Aeromonadaceae</taxon>
        <taxon>Aeromonas</taxon>
    </lineage>
</organism>
<sequence length="337" mass="37729">MNAVQFDRVSRHYGEVKAVDDISFQIPSGEFFTLLGPSGSGKTTCLRMIAGFEYPSDGEIRLFGEPCSTVPPYDRNLNTVFQDYALFPNMDVRDNIGYGLMLKGVAKAERYRKVDEMLELVRLPGVGKRRPSQLSGGQRQRIAIARALINQPRILLLDEPLGALDLKLREQMQLELKALQRQLGITFIFVTHDQQEALSMSDRICIFSQGKIEQIAAPDTIYDAPATPFVARFVGTVNLFEGEQARRLCGDGSQMMVRPERIRLAEAGTPGWSGEIREVEYLGPFVRYRVDLGEQLEIIVNHPNEGQARLARGSRVSLSWPEQAIHRLSAAHQGAQP</sequence>
<evidence type="ECO:0000256" key="2">
    <source>
        <dbReference type="ARBA" id="ARBA00022741"/>
    </source>
</evidence>
<dbReference type="EMBL" id="RAWX01000001">
    <property type="protein sequence ID" value="RKJ91417.1"/>
    <property type="molecule type" value="Genomic_DNA"/>
</dbReference>
<dbReference type="SUPFAM" id="SSF52540">
    <property type="entry name" value="P-loop containing nucleoside triphosphate hydrolases"/>
    <property type="match status" value="1"/>
</dbReference>
<dbReference type="PROSITE" id="PS50893">
    <property type="entry name" value="ABC_TRANSPORTER_2"/>
    <property type="match status" value="1"/>
</dbReference>
<dbReference type="PANTHER" id="PTHR42781:SF4">
    <property type="entry name" value="SPERMIDINE_PUTRESCINE IMPORT ATP-BINDING PROTEIN POTA"/>
    <property type="match status" value="1"/>
</dbReference>
<dbReference type="GO" id="GO:0005524">
    <property type="term" value="F:ATP binding"/>
    <property type="evidence" value="ECO:0007669"/>
    <property type="project" value="UniProtKB-KW"/>
</dbReference>
<dbReference type="InterPro" id="IPR003593">
    <property type="entry name" value="AAA+_ATPase"/>
</dbReference>
<evidence type="ECO:0000256" key="3">
    <source>
        <dbReference type="ARBA" id="ARBA00022840"/>
    </source>
</evidence>
<proteinExistence type="predicted"/>
<feature type="domain" description="ABC transporter" evidence="4">
    <location>
        <begin position="4"/>
        <end position="234"/>
    </location>
</feature>
<dbReference type="FunFam" id="3.40.50.300:FF:000133">
    <property type="entry name" value="Spermidine/putrescine import ATP-binding protein PotA"/>
    <property type="match status" value="1"/>
</dbReference>
<dbReference type="PROSITE" id="PS00211">
    <property type="entry name" value="ABC_TRANSPORTER_1"/>
    <property type="match status" value="1"/>
</dbReference>
<dbReference type="GO" id="GO:0022857">
    <property type="term" value="F:transmembrane transporter activity"/>
    <property type="evidence" value="ECO:0007669"/>
    <property type="project" value="InterPro"/>
</dbReference>
<dbReference type="Pfam" id="PF00005">
    <property type="entry name" value="ABC_tran"/>
    <property type="match status" value="1"/>
</dbReference>
<evidence type="ECO:0000259" key="4">
    <source>
        <dbReference type="PROSITE" id="PS50893"/>
    </source>
</evidence>
<dbReference type="Proteomes" id="UP000281725">
    <property type="component" value="Unassembled WGS sequence"/>
</dbReference>
<dbReference type="GO" id="GO:0016887">
    <property type="term" value="F:ATP hydrolysis activity"/>
    <property type="evidence" value="ECO:0007669"/>
    <property type="project" value="InterPro"/>
</dbReference>
<keyword evidence="2" id="KW-0547">Nucleotide-binding</keyword>
<evidence type="ECO:0000256" key="1">
    <source>
        <dbReference type="ARBA" id="ARBA00022448"/>
    </source>
</evidence>
<dbReference type="InterPro" id="IPR027417">
    <property type="entry name" value="P-loop_NTPase"/>
</dbReference>
<dbReference type="GO" id="GO:0015847">
    <property type="term" value="P:putrescine transport"/>
    <property type="evidence" value="ECO:0007669"/>
    <property type="project" value="UniProtKB-ARBA"/>
</dbReference>
<evidence type="ECO:0000313" key="5">
    <source>
        <dbReference type="EMBL" id="ANB51221.1"/>
    </source>
</evidence>
<keyword evidence="1" id="KW-0813">Transport</keyword>
<dbReference type="InterPro" id="IPR017871">
    <property type="entry name" value="ABC_transporter-like_CS"/>
</dbReference>
<dbReference type="InterPro" id="IPR008995">
    <property type="entry name" value="Mo/tungstate-bd_C_term_dom"/>
</dbReference>
<dbReference type="GO" id="GO:0043190">
    <property type="term" value="C:ATP-binding cassette (ABC) transporter complex"/>
    <property type="evidence" value="ECO:0007669"/>
    <property type="project" value="InterPro"/>
</dbReference>
<reference evidence="6 8" key="2">
    <citation type="submission" date="2018-09" db="EMBL/GenBank/DDBJ databases">
        <title>Genome sequencing of Aeromonas veronii MS-17-88.</title>
        <authorList>
            <person name="Tekedar H.C."/>
            <person name="Arick M.A."/>
            <person name="Hsu C.-Y."/>
            <person name="Thrash A."/>
            <person name="Karsi A."/>
            <person name="Lawrence M.L."/>
            <person name="Abdelhamed H."/>
        </authorList>
    </citation>
    <scope>NUCLEOTIDE SEQUENCE [LARGE SCALE GENOMIC DNA]</scope>
    <source>
        <strain evidence="6 8">MS 17-88</strain>
    </source>
</reference>
<dbReference type="InterPro" id="IPR013611">
    <property type="entry name" value="Transp-assoc_OB_typ2"/>
</dbReference>
<dbReference type="EMBL" id="CP014774">
    <property type="protein sequence ID" value="ANB51221.1"/>
    <property type="molecule type" value="Genomic_DNA"/>
</dbReference>